<name>A0A8S5MCD4_9CAUD</name>
<accession>A0A8S5MCD4</accession>
<reference evidence="1" key="1">
    <citation type="journal article" date="2021" name="Proc. Natl. Acad. Sci. U.S.A.">
        <title>A Catalog of Tens of Thousands of Viruses from Human Metagenomes Reveals Hidden Associations with Chronic Diseases.</title>
        <authorList>
            <person name="Tisza M.J."/>
            <person name="Buck C.B."/>
        </authorList>
    </citation>
    <scope>NUCLEOTIDE SEQUENCE</scope>
    <source>
        <strain evidence="1">Ct53O25</strain>
    </source>
</reference>
<dbReference type="EMBL" id="BK014869">
    <property type="protein sequence ID" value="DAD79603.1"/>
    <property type="molecule type" value="Genomic_DNA"/>
</dbReference>
<proteinExistence type="predicted"/>
<sequence length="99" mass="11094">MSSLNGRKMKLGDVVYDVLKGMGQVVRDGGGTLNVVVRFREGDELSYAQDGTFQGEKRLYWKPPYILEPRGPNDKAYDDAIALITPIYNKLVEREAGNQ</sequence>
<evidence type="ECO:0000313" key="1">
    <source>
        <dbReference type="EMBL" id="DAD79603.1"/>
    </source>
</evidence>
<protein>
    <submittedName>
        <fullName evidence="1">Uncharacterized protein</fullName>
    </submittedName>
</protein>
<organism evidence="1">
    <name type="scientific">Podoviridae sp. ct53O25</name>
    <dbReference type="NCBI Taxonomy" id="2826539"/>
    <lineage>
        <taxon>Viruses</taxon>
        <taxon>Duplodnaviria</taxon>
        <taxon>Heunggongvirae</taxon>
        <taxon>Uroviricota</taxon>
        <taxon>Caudoviricetes</taxon>
    </lineage>
</organism>